<evidence type="ECO:0000313" key="2">
    <source>
        <dbReference type="Proteomes" id="UP001180020"/>
    </source>
</evidence>
<gene>
    <name evidence="1" type="primary">PTL</name>
    <name evidence="1" type="ORF">QJS10_CPB13g01667</name>
</gene>
<keyword evidence="2" id="KW-1185">Reference proteome</keyword>
<sequence length="101" mass="12434">MRRFIEVQEDFLDKMLKTLENKERERMLREEAWRRDEMIRLEREHKLWAIERAWVEACDVVLMKALLRITGDDYVQWMEMEVSSLVRQKGEGDFEGMRIQK</sequence>
<reference evidence="1" key="2">
    <citation type="submission" date="2023-06" db="EMBL/GenBank/DDBJ databases">
        <authorList>
            <person name="Ma L."/>
            <person name="Liu K.-W."/>
            <person name="Li Z."/>
            <person name="Hsiao Y.-Y."/>
            <person name="Qi Y."/>
            <person name="Fu T."/>
            <person name="Tang G."/>
            <person name="Zhang D."/>
            <person name="Sun W.-H."/>
            <person name="Liu D.-K."/>
            <person name="Li Y."/>
            <person name="Chen G.-Z."/>
            <person name="Liu X.-D."/>
            <person name="Liao X.-Y."/>
            <person name="Jiang Y.-T."/>
            <person name="Yu X."/>
            <person name="Hao Y."/>
            <person name="Huang J."/>
            <person name="Zhao X.-W."/>
            <person name="Ke S."/>
            <person name="Chen Y.-Y."/>
            <person name="Wu W.-L."/>
            <person name="Hsu J.-L."/>
            <person name="Lin Y.-F."/>
            <person name="Huang M.-D."/>
            <person name="Li C.-Y."/>
            <person name="Huang L."/>
            <person name="Wang Z.-W."/>
            <person name="Zhao X."/>
            <person name="Zhong W.-Y."/>
            <person name="Peng D.-H."/>
            <person name="Ahmad S."/>
            <person name="Lan S."/>
            <person name="Zhang J.-S."/>
            <person name="Tsai W.-C."/>
            <person name="Van De Peer Y."/>
            <person name="Liu Z.-J."/>
        </authorList>
    </citation>
    <scope>NUCLEOTIDE SEQUENCE</scope>
    <source>
        <strain evidence="1">CP</strain>
        <tissue evidence="1">Leaves</tissue>
    </source>
</reference>
<dbReference type="EMBL" id="JAUJYO010000013">
    <property type="protein sequence ID" value="KAK1300861.1"/>
    <property type="molecule type" value="Genomic_DNA"/>
</dbReference>
<proteinExistence type="predicted"/>
<dbReference type="AlphaFoldDB" id="A0AAV9DGY2"/>
<dbReference type="PANTHER" id="PTHR21654">
    <property type="entry name" value="FI21293P1"/>
    <property type="match status" value="1"/>
</dbReference>
<evidence type="ECO:0000313" key="1">
    <source>
        <dbReference type="EMBL" id="KAK1300861.1"/>
    </source>
</evidence>
<comment type="caution">
    <text evidence="1">The sequence shown here is derived from an EMBL/GenBank/DDBJ whole genome shotgun (WGS) entry which is preliminary data.</text>
</comment>
<dbReference type="PANTHER" id="PTHR21654:SF107">
    <property type="entry name" value="TRIHELIX TRANSCRIPTION FACTOR PTL-LIKE"/>
    <property type="match status" value="1"/>
</dbReference>
<name>A0AAV9DGY2_ACOCL</name>
<reference evidence="1" key="1">
    <citation type="journal article" date="2023" name="Nat. Commun.">
        <title>Diploid and tetraploid genomes of Acorus and the evolution of monocots.</title>
        <authorList>
            <person name="Ma L."/>
            <person name="Liu K.W."/>
            <person name="Li Z."/>
            <person name="Hsiao Y.Y."/>
            <person name="Qi Y."/>
            <person name="Fu T."/>
            <person name="Tang G.D."/>
            <person name="Zhang D."/>
            <person name="Sun W.H."/>
            <person name="Liu D.K."/>
            <person name="Li Y."/>
            <person name="Chen G.Z."/>
            <person name="Liu X.D."/>
            <person name="Liao X.Y."/>
            <person name="Jiang Y.T."/>
            <person name="Yu X."/>
            <person name="Hao Y."/>
            <person name="Huang J."/>
            <person name="Zhao X.W."/>
            <person name="Ke S."/>
            <person name="Chen Y.Y."/>
            <person name="Wu W.L."/>
            <person name="Hsu J.L."/>
            <person name="Lin Y.F."/>
            <person name="Huang M.D."/>
            <person name="Li C.Y."/>
            <person name="Huang L."/>
            <person name="Wang Z.W."/>
            <person name="Zhao X."/>
            <person name="Zhong W.Y."/>
            <person name="Peng D.H."/>
            <person name="Ahmad S."/>
            <person name="Lan S."/>
            <person name="Zhang J.S."/>
            <person name="Tsai W.C."/>
            <person name="Van de Peer Y."/>
            <person name="Liu Z.J."/>
        </authorList>
    </citation>
    <scope>NUCLEOTIDE SEQUENCE</scope>
    <source>
        <strain evidence="1">CP</strain>
    </source>
</reference>
<protein>
    <submittedName>
        <fullName evidence="1">Trihelix transcription factor PTL</fullName>
    </submittedName>
</protein>
<organism evidence="1 2">
    <name type="scientific">Acorus calamus</name>
    <name type="common">Sweet flag</name>
    <dbReference type="NCBI Taxonomy" id="4465"/>
    <lineage>
        <taxon>Eukaryota</taxon>
        <taxon>Viridiplantae</taxon>
        <taxon>Streptophyta</taxon>
        <taxon>Embryophyta</taxon>
        <taxon>Tracheophyta</taxon>
        <taxon>Spermatophyta</taxon>
        <taxon>Magnoliopsida</taxon>
        <taxon>Liliopsida</taxon>
        <taxon>Acoraceae</taxon>
        <taxon>Acorus</taxon>
    </lineage>
</organism>
<dbReference type="Proteomes" id="UP001180020">
    <property type="component" value="Unassembled WGS sequence"/>
</dbReference>
<accession>A0AAV9DGY2</accession>